<dbReference type="Proteomes" id="UP000198649">
    <property type="component" value="Unassembled WGS sequence"/>
</dbReference>
<sequence>MVTNYPGGVKEFLVYTALRLALFVGSFAIVFGVWAALSDQVNVTWVVVIAFVASGIGSYFLLNRQREAFARRVDDRARAASTRLAEMKAKEDAEDAQDEASADRP</sequence>
<evidence type="ECO:0008006" key="5">
    <source>
        <dbReference type="Google" id="ProtNLM"/>
    </source>
</evidence>
<feature type="region of interest" description="Disordered" evidence="1">
    <location>
        <begin position="84"/>
        <end position="105"/>
    </location>
</feature>
<evidence type="ECO:0000256" key="1">
    <source>
        <dbReference type="SAM" id="MobiDB-lite"/>
    </source>
</evidence>
<accession>A0A1I3I4G8</accession>
<evidence type="ECO:0000313" key="4">
    <source>
        <dbReference type="Proteomes" id="UP000198649"/>
    </source>
</evidence>
<keyword evidence="2" id="KW-0472">Membrane</keyword>
<protein>
    <recommendedName>
        <fullName evidence="5">DUF4229 domain-containing protein</fullName>
    </recommendedName>
</protein>
<organism evidence="3 4">
    <name type="scientific">Nocardioides psychrotolerans</name>
    <dbReference type="NCBI Taxonomy" id="1005945"/>
    <lineage>
        <taxon>Bacteria</taxon>
        <taxon>Bacillati</taxon>
        <taxon>Actinomycetota</taxon>
        <taxon>Actinomycetes</taxon>
        <taxon>Propionibacteriales</taxon>
        <taxon>Nocardioidaceae</taxon>
        <taxon>Nocardioides</taxon>
    </lineage>
</organism>
<reference evidence="3 4" key="1">
    <citation type="submission" date="2016-10" db="EMBL/GenBank/DDBJ databases">
        <authorList>
            <person name="de Groot N.N."/>
        </authorList>
    </citation>
    <scope>NUCLEOTIDE SEQUENCE [LARGE SCALE GENOMIC DNA]</scope>
    <source>
        <strain evidence="3 4">CGMCC 1.11156</strain>
    </source>
</reference>
<keyword evidence="2" id="KW-0812">Transmembrane</keyword>
<evidence type="ECO:0000313" key="3">
    <source>
        <dbReference type="EMBL" id="SFI42866.1"/>
    </source>
</evidence>
<dbReference type="AlphaFoldDB" id="A0A1I3I4G8"/>
<dbReference type="InterPro" id="IPR025323">
    <property type="entry name" value="DUF4229"/>
</dbReference>
<dbReference type="EMBL" id="FOQG01000008">
    <property type="protein sequence ID" value="SFI42866.1"/>
    <property type="molecule type" value="Genomic_DNA"/>
</dbReference>
<keyword evidence="2" id="KW-1133">Transmembrane helix</keyword>
<keyword evidence="4" id="KW-1185">Reference proteome</keyword>
<feature type="compositionally biased region" description="Acidic residues" evidence="1">
    <location>
        <begin position="92"/>
        <end position="105"/>
    </location>
</feature>
<proteinExistence type="predicted"/>
<name>A0A1I3I4G8_9ACTN</name>
<dbReference type="Pfam" id="PF14012">
    <property type="entry name" value="DUF4229"/>
    <property type="match status" value="1"/>
</dbReference>
<gene>
    <name evidence="3" type="ORF">SAMN05216561_108114</name>
</gene>
<feature type="transmembrane region" description="Helical" evidence="2">
    <location>
        <begin position="43"/>
        <end position="62"/>
    </location>
</feature>
<feature type="transmembrane region" description="Helical" evidence="2">
    <location>
        <begin position="12"/>
        <end position="37"/>
    </location>
</feature>
<evidence type="ECO:0000256" key="2">
    <source>
        <dbReference type="SAM" id="Phobius"/>
    </source>
</evidence>